<reference evidence="1" key="1">
    <citation type="submission" date="2014-11" db="EMBL/GenBank/DDBJ databases">
        <authorList>
            <person name="Amaro Gonzalez C."/>
        </authorList>
    </citation>
    <scope>NUCLEOTIDE SEQUENCE</scope>
</reference>
<sequence length="58" mass="6393">MHYHLGHKCGQRGPHRQQSITGTETSGCGCALDACSVCLSLCSHSVERKGWFCFHTKD</sequence>
<name>A0A0E9WGJ0_ANGAN</name>
<reference evidence="1" key="2">
    <citation type="journal article" date="2015" name="Fish Shellfish Immunol.">
        <title>Early steps in the European eel (Anguilla anguilla)-Vibrio vulnificus interaction in the gills: Role of the RtxA13 toxin.</title>
        <authorList>
            <person name="Callol A."/>
            <person name="Pajuelo D."/>
            <person name="Ebbesson L."/>
            <person name="Teles M."/>
            <person name="MacKenzie S."/>
            <person name="Amaro C."/>
        </authorList>
    </citation>
    <scope>NUCLEOTIDE SEQUENCE</scope>
</reference>
<dbReference type="AlphaFoldDB" id="A0A0E9WGJ0"/>
<evidence type="ECO:0000313" key="1">
    <source>
        <dbReference type="EMBL" id="JAH88705.1"/>
    </source>
</evidence>
<proteinExistence type="predicted"/>
<accession>A0A0E9WGJ0</accession>
<protein>
    <submittedName>
        <fullName evidence="1">Uncharacterized protein</fullName>
    </submittedName>
</protein>
<organism evidence="1">
    <name type="scientific">Anguilla anguilla</name>
    <name type="common">European freshwater eel</name>
    <name type="synonym">Muraena anguilla</name>
    <dbReference type="NCBI Taxonomy" id="7936"/>
    <lineage>
        <taxon>Eukaryota</taxon>
        <taxon>Metazoa</taxon>
        <taxon>Chordata</taxon>
        <taxon>Craniata</taxon>
        <taxon>Vertebrata</taxon>
        <taxon>Euteleostomi</taxon>
        <taxon>Actinopterygii</taxon>
        <taxon>Neopterygii</taxon>
        <taxon>Teleostei</taxon>
        <taxon>Anguilliformes</taxon>
        <taxon>Anguillidae</taxon>
        <taxon>Anguilla</taxon>
    </lineage>
</organism>
<dbReference type="EMBL" id="GBXM01019872">
    <property type="protein sequence ID" value="JAH88705.1"/>
    <property type="molecule type" value="Transcribed_RNA"/>
</dbReference>